<dbReference type="GO" id="GO:0016887">
    <property type="term" value="F:ATP hydrolysis activity"/>
    <property type="evidence" value="ECO:0007669"/>
    <property type="project" value="InterPro"/>
</dbReference>
<evidence type="ECO:0000259" key="4">
    <source>
        <dbReference type="PROSITE" id="PS50893"/>
    </source>
</evidence>
<evidence type="ECO:0000256" key="1">
    <source>
        <dbReference type="ARBA" id="ARBA00005417"/>
    </source>
</evidence>
<protein>
    <submittedName>
        <fullName evidence="5">Cell division ATP-binding protein FtsE</fullName>
    </submittedName>
</protein>
<dbReference type="Proteomes" id="UP000177481">
    <property type="component" value="Unassembled WGS sequence"/>
</dbReference>
<dbReference type="InterPro" id="IPR027417">
    <property type="entry name" value="P-loop_NTPase"/>
</dbReference>
<keyword evidence="2" id="KW-0547">Nucleotide-binding</keyword>
<feature type="domain" description="ABC transporter" evidence="4">
    <location>
        <begin position="1"/>
        <end position="222"/>
    </location>
</feature>
<comment type="similarity">
    <text evidence="1">Belongs to the ABC transporter superfamily.</text>
</comment>
<keyword evidence="3 5" id="KW-0067">ATP-binding</keyword>
<dbReference type="FunFam" id="3.40.50.300:FF:000056">
    <property type="entry name" value="Cell division ATP-binding protein FtsE"/>
    <property type="match status" value="1"/>
</dbReference>
<evidence type="ECO:0000256" key="3">
    <source>
        <dbReference type="ARBA" id="ARBA00022840"/>
    </source>
</evidence>
<dbReference type="InterPro" id="IPR015854">
    <property type="entry name" value="ABC_transpr_LolD-like"/>
</dbReference>
<dbReference type="GO" id="GO:0005886">
    <property type="term" value="C:plasma membrane"/>
    <property type="evidence" value="ECO:0007669"/>
    <property type="project" value="TreeGrafter"/>
</dbReference>
<dbReference type="EMBL" id="MEZX01000001">
    <property type="protein sequence ID" value="OGD65153.1"/>
    <property type="molecule type" value="Genomic_DNA"/>
</dbReference>
<gene>
    <name evidence="5" type="ORF">A3A71_03445</name>
</gene>
<proteinExistence type="inferred from homology"/>
<dbReference type="GO" id="GO:0022857">
    <property type="term" value="F:transmembrane transporter activity"/>
    <property type="evidence" value="ECO:0007669"/>
    <property type="project" value="TreeGrafter"/>
</dbReference>
<dbReference type="InterPro" id="IPR003593">
    <property type="entry name" value="AAA+_ATPase"/>
</dbReference>
<evidence type="ECO:0000256" key="2">
    <source>
        <dbReference type="ARBA" id="ARBA00022741"/>
    </source>
</evidence>
<dbReference type="AlphaFoldDB" id="A0A1F5ECS5"/>
<reference evidence="5 6" key="1">
    <citation type="journal article" date="2016" name="Nat. Commun.">
        <title>Thousands of microbial genomes shed light on interconnected biogeochemical processes in an aquifer system.</title>
        <authorList>
            <person name="Anantharaman K."/>
            <person name="Brown C.T."/>
            <person name="Hug L.A."/>
            <person name="Sharon I."/>
            <person name="Castelle C.J."/>
            <person name="Probst A.J."/>
            <person name="Thomas B.C."/>
            <person name="Singh A."/>
            <person name="Wilkins M.J."/>
            <person name="Karaoz U."/>
            <person name="Brodie E.L."/>
            <person name="Williams K.H."/>
            <person name="Hubbard S.S."/>
            <person name="Banfield J.F."/>
        </authorList>
    </citation>
    <scope>NUCLEOTIDE SEQUENCE [LARGE SCALE GENOMIC DNA]</scope>
</reference>
<keyword evidence="5" id="KW-0132">Cell division</keyword>
<sequence length="222" mass="24781">MKSLTKKYGNRVAVGEVTLVIYEGEFVCLVGQSGAGKTTLVKLLTKQESPSTGHLFVAGRELAELRDSEVPYYRRKIGVVFQDFKLLPQKTVFENVAFALEVCGVSATEIKRRVEKVLDLVNLTRRRANYPAELSGGERQRTAIARALVHSPKLLIADEPTGNLDPVSTWEIVELLYRINQKGTTVILATHNRQAVDQIQRRVILMKSGKIISDQKSGKYVI</sequence>
<dbReference type="GO" id="GO:0051301">
    <property type="term" value="P:cell division"/>
    <property type="evidence" value="ECO:0007669"/>
    <property type="project" value="UniProtKB-KW"/>
</dbReference>
<dbReference type="PANTHER" id="PTHR24220">
    <property type="entry name" value="IMPORT ATP-BINDING PROTEIN"/>
    <property type="match status" value="1"/>
</dbReference>
<evidence type="ECO:0000313" key="5">
    <source>
        <dbReference type="EMBL" id="OGD65153.1"/>
    </source>
</evidence>
<dbReference type="Gene3D" id="3.40.50.300">
    <property type="entry name" value="P-loop containing nucleotide triphosphate hydrolases"/>
    <property type="match status" value="1"/>
</dbReference>
<comment type="caution">
    <text evidence="5">The sequence shown here is derived from an EMBL/GenBank/DDBJ whole genome shotgun (WGS) entry which is preliminary data.</text>
</comment>
<dbReference type="SMART" id="SM00382">
    <property type="entry name" value="AAA"/>
    <property type="match status" value="1"/>
</dbReference>
<name>A0A1F5ECS5_9BACT</name>
<dbReference type="PROSITE" id="PS50893">
    <property type="entry name" value="ABC_TRANSPORTER_2"/>
    <property type="match status" value="1"/>
</dbReference>
<dbReference type="Pfam" id="PF00005">
    <property type="entry name" value="ABC_tran"/>
    <property type="match status" value="1"/>
</dbReference>
<organism evidence="5 6">
    <name type="scientific">Candidatus Berkelbacteria bacterium RIFCSPLOWO2_01_FULL_50_28</name>
    <dbReference type="NCBI Taxonomy" id="1797471"/>
    <lineage>
        <taxon>Bacteria</taxon>
        <taxon>Candidatus Berkelbacteria</taxon>
    </lineage>
</organism>
<dbReference type="GO" id="GO:0005524">
    <property type="term" value="F:ATP binding"/>
    <property type="evidence" value="ECO:0007669"/>
    <property type="project" value="UniProtKB-KW"/>
</dbReference>
<dbReference type="InterPro" id="IPR003439">
    <property type="entry name" value="ABC_transporter-like_ATP-bd"/>
</dbReference>
<dbReference type="SUPFAM" id="SSF52540">
    <property type="entry name" value="P-loop containing nucleoside triphosphate hydrolases"/>
    <property type="match status" value="1"/>
</dbReference>
<evidence type="ECO:0000313" key="6">
    <source>
        <dbReference type="Proteomes" id="UP000177481"/>
    </source>
</evidence>
<dbReference type="STRING" id="1797471.A3A71_03445"/>
<accession>A0A1F5ECS5</accession>
<dbReference type="PANTHER" id="PTHR24220:SF470">
    <property type="entry name" value="CELL DIVISION ATP-BINDING PROTEIN FTSE"/>
    <property type="match status" value="1"/>
</dbReference>
<keyword evidence="5" id="KW-0131">Cell cycle</keyword>